<dbReference type="SUPFAM" id="SSF47005">
    <property type="entry name" value="Peripheral subunit-binding domain of 2-oxo acid dehydrogenase complex"/>
    <property type="match status" value="1"/>
</dbReference>
<evidence type="ECO:0000259" key="9">
    <source>
        <dbReference type="PROSITE" id="PS51826"/>
    </source>
</evidence>
<organism evidence="10">
    <name type="scientific">Kribbella sp. HUAS MG21</name>
    <dbReference type="NCBI Taxonomy" id="3160966"/>
    <lineage>
        <taxon>Bacteria</taxon>
        <taxon>Bacillati</taxon>
        <taxon>Actinomycetota</taxon>
        <taxon>Actinomycetes</taxon>
        <taxon>Propionibacteriales</taxon>
        <taxon>Kribbellaceae</taxon>
        <taxon>Kribbella</taxon>
    </lineage>
</organism>
<dbReference type="Gene3D" id="4.10.320.10">
    <property type="entry name" value="E3-binding domain"/>
    <property type="match status" value="1"/>
</dbReference>
<dbReference type="GO" id="GO:0031405">
    <property type="term" value="F:lipoic acid binding"/>
    <property type="evidence" value="ECO:0007669"/>
    <property type="project" value="TreeGrafter"/>
</dbReference>
<evidence type="ECO:0000256" key="4">
    <source>
        <dbReference type="ARBA" id="ARBA00022823"/>
    </source>
</evidence>
<dbReference type="Pfam" id="PF00364">
    <property type="entry name" value="Biotin_lipoyl"/>
    <property type="match status" value="1"/>
</dbReference>
<dbReference type="AlphaFoldDB" id="A0AAU7T8E7"/>
<comment type="cofactor">
    <cofactor evidence="1 6">
        <name>(R)-lipoate</name>
        <dbReference type="ChEBI" id="CHEBI:83088"/>
    </cofactor>
</comment>
<dbReference type="PANTHER" id="PTHR43178:SF5">
    <property type="entry name" value="LIPOAMIDE ACYLTRANSFERASE COMPONENT OF BRANCHED-CHAIN ALPHA-KETO ACID DEHYDROGENASE COMPLEX, MITOCHONDRIAL"/>
    <property type="match status" value="1"/>
</dbReference>
<dbReference type="InterPro" id="IPR050743">
    <property type="entry name" value="2-oxoacid_DH_E2_comp"/>
</dbReference>
<dbReference type="SUPFAM" id="SSF51230">
    <property type="entry name" value="Single hybrid motif"/>
    <property type="match status" value="1"/>
</dbReference>
<feature type="region of interest" description="Disordered" evidence="7">
    <location>
        <begin position="165"/>
        <end position="210"/>
    </location>
</feature>
<dbReference type="PANTHER" id="PTHR43178">
    <property type="entry name" value="DIHYDROLIPOAMIDE ACETYLTRANSFERASE COMPONENT OF PYRUVATE DEHYDROGENASE COMPLEX"/>
    <property type="match status" value="1"/>
</dbReference>
<feature type="domain" description="Lipoyl-binding" evidence="8">
    <location>
        <begin position="1"/>
        <end position="76"/>
    </location>
</feature>
<reference evidence="10" key="1">
    <citation type="submission" date="2024-06" db="EMBL/GenBank/DDBJ databases">
        <title>Kribbella sp. strain HUAS MG21 genome sequences.</title>
        <authorList>
            <person name="Mo P."/>
        </authorList>
    </citation>
    <scope>NUCLEOTIDE SEQUENCE</scope>
    <source>
        <strain evidence="10">HUAS MG21</strain>
    </source>
</reference>
<sequence length="439" mass="45919">MAEFRMPSLGADMDEGTVIEWLVQPGDTVHKGDPVAVVDTDKAAIEVETFAGGTIGKLLVPVGERVQVGTPLATIDSSTEVGSVPVPRAPAAGSAAVEAPTAPEPSAAPAAELPAPEPSAAPARGAGEAGRVKASPYARKLARALGIDLGTVPATGQRGLITSQDVRRFAETTPPANGRRDTSLSAPAAPKPAAPTVSAPPTTPGVPAPPIRRAARHVVQRSQRGTIARLMARAGREIPHYYLSTTVDLAAAVGWLTRTNRELPVTERLVPAALLLKATALAARRHPELNGYWTDDEFRPADQVHLGVAISLRGGGLVAPALHDADALPVRDLMAALRDLVERARSGRLRRAEMTDATITITNLGDQGVESVHGIVYPPQVALVGAGRVVERPWAVNGLLGVRPCQTLTLAADHRATDGFTGGRFLTTIDHLLQTPEEL</sequence>
<protein>
    <recommendedName>
        <fullName evidence="6">Dihydrolipoamide acetyltransferase component of pyruvate dehydrogenase complex</fullName>
        <ecNumber evidence="6">2.3.1.-</ecNumber>
    </recommendedName>
</protein>
<dbReference type="InterPro" id="IPR011053">
    <property type="entry name" value="Single_hybrid_motif"/>
</dbReference>
<dbReference type="PROSITE" id="PS51826">
    <property type="entry name" value="PSBD"/>
    <property type="match status" value="1"/>
</dbReference>
<feature type="compositionally biased region" description="Pro residues" evidence="7">
    <location>
        <begin position="201"/>
        <end position="210"/>
    </location>
</feature>
<dbReference type="GO" id="GO:0016407">
    <property type="term" value="F:acetyltransferase activity"/>
    <property type="evidence" value="ECO:0007669"/>
    <property type="project" value="TreeGrafter"/>
</dbReference>
<dbReference type="InterPro" id="IPR001078">
    <property type="entry name" value="2-oxoacid_DH_actylTfrase"/>
</dbReference>
<comment type="similarity">
    <text evidence="2 6">Belongs to the 2-oxoacid dehydrogenase family.</text>
</comment>
<dbReference type="RefSeq" id="WP_350275756.1">
    <property type="nucleotide sequence ID" value="NZ_CP158165.1"/>
</dbReference>
<proteinExistence type="inferred from homology"/>
<dbReference type="InterPro" id="IPR000089">
    <property type="entry name" value="Biotin_lipoyl"/>
</dbReference>
<dbReference type="EMBL" id="CP158165">
    <property type="protein sequence ID" value="XBV22917.1"/>
    <property type="molecule type" value="Genomic_DNA"/>
</dbReference>
<evidence type="ECO:0000256" key="3">
    <source>
        <dbReference type="ARBA" id="ARBA00022679"/>
    </source>
</evidence>
<feature type="domain" description="Peripheral subunit-binding (PSBD)" evidence="9">
    <location>
        <begin position="133"/>
        <end position="170"/>
    </location>
</feature>
<dbReference type="Gene3D" id="2.40.50.100">
    <property type="match status" value="1"/>
</dbReference>
<dbReference type="SUPFAM" id="SSF52777">
    <property type="entry name" value="CoA-dependent acyltransferases"/>
    <property type="match status" value="1"/>
</dbReference>
<evidence type="ECO:0000313" key="10">
    <source>
        <dbReference type="EMBL" id="XBV22917.1"/>
    </source>
</evidence>
<evidence type="ECO:0000256" key="5">
    <source>
        <dbReference type="ARBA" id="ARBA00023315"/>
    </source>
</evidence>
<dbReference type="PROSITE" id="PS50968">
    <property type="entry name" value="BIOTINYL_LIPOYL"/>
    <property type="match status" value="1"/>
</dbReference>
<evidence type="ECO:0000256" key="6">
    <source>
        <dbReference type="RuleBase" id="RU003423"/>
    </source>
</evidence>
<dbReference type="InterPro" id="IPR036625">
    <property type="entry name" value="E3-bd_dom_sf"/>
</dbReference>
<dbReference type="InterPro" id="IPR004167">
    <property type="entry name" value="PSBD"/>
</dbReference>
<keyword evidence="4 6" id="KW-0450">Lipoyl</keyword>
<evidence type="ECO:0000259" key="8">
    <source>
        <dbReference type="PROSITE" id="PS50968"/>
    </source>
</evidence>
<dbReference type="InterPro" id="IPR023213">
    <property type="entry name" value="CAT-like_dom_sf"/>
</dbReference>
<keyword evidence="3 6" id="KW-0808">Transferase</keyword>
<feature type="compositionally biased region" description="Low complexity" evidence="7">
    <location>
        <begin position="92"/>
        <end position="126"/>
    </location>
</feature>
<evidence type="ECO:0000256" key="1">
    <source>
        <dbReference type="ARBA" id="ARBA00001938"/>
    </source>
</evidence>
<evidence type="ECO:0000256" key="7">
    <source>
        <dbReference type="SAM" id="MobiDB-lite"/>
    </source>
</evidence>
<feature type="region of interest" description="Disordered" evidence="7">
    <location>
        <begin position="92"/>
        <end position="132"/>
    </location>
</feature>
<name>A0AAU7T8E7_9ACTN</name>
<dbReference type="CDD" id="cd06849">
    <property type="entry name" value="lipoyl_domain"/>
    <property type="match status" value="1"/>
</dbReference>
<dbReference type="GO" id="GO:0005737">
    <property type="term" value="C:cytoplasm"/>
    <property type="evidence" value="ECO:0007669"/>
    <property type="project" value="TreeGrafter"/>
</dbReference>
<dbReference type="Pfam" id="PF02817">
    <property type="entry name" value="E3_binding"/>
    <property type="match status" value="1"/>
</dbReference>
<dbReference type="Gene3D" id="3.30.559.10">
    <property type="entry name" value="Chloramphenicol acetyltransferase-like domain"/>
    <property type="match status" value="1"/>
</dbReference>
<gene>
    <name evidence="10" type="ORF">ABN611_30665</name>
</gene>
<keyword evidence="5 6" id="KW-0012">Acyltransferase</keyword>
<evidence type="ECO:0000256" key="2">
    <source>
        <dbReference type="ARBA" id="ARBA00007317"/>
    </source>
</evidence>
<dbReference type="Pfam" id="PF00198">
    <property type="entry name" value="2-oxoacid_dh"/>
    <property type="match status" value="1"/>
</dbReference>
<accession>A0AAU7T8E7</accession>
<dbReference type="EC" id="2.3.1.-" evidence="6"/>